<dbReference type="Proteomes" id="UP000439780">
    <property type="component" value="Unassembled WGS sequence"/>
</dbReference>
<dbReference type="GO" id="GO:0006508">
    <property type="term" value="P:proteolysis"/>
    <property type="evidence" value="ECO:0007669"/>
    <property type="project" value="InterPro"/>
</dbReference>
<reference evidence="5 6" key="1">
    <citation type="submission" date="2019-12" db="EMBL/GenBank/DDBJ databases">
        <title>Genomic-based taxomic classification of the family Erythrobacteraceae.</title>
        <authorList>
            <person name="Xu L."/>
        </authorList>
    </citation>
    <scope>NUCLEOTIDE SEQUENCE [LARGE SCALE GENOMIC DNA]</scope>
    <source>
        <strain evidence="5 6">KEMB 9005-328</strain>
    </source>
</reference>
<organism evidence="5 6">
    <name type="scientific">Qipengyuania algicida</name>
    <dbReference type="NCBI Taxonomy" id="1836209"/>
    <lineage>
        <taxon>Bacteria</taxon>
        <taxon>Pseudomonadati</taxon>
        <taxon>Pseudomonadota</taxon>
        <taxon>Alphaproteobacteria</taxon>
        <taxon>Sphingomonadales</taxon>
        <taxon>Erythrobacteraceae</taxon>
        <taxon>Qipengyuania</taxon>
    </lineage>
</organism>
<gene>
    <name evidence="5" type="ORF">GRI58_05685</name>
</gene>
<evidence type="ECO:0000313" key="6">
    <source>
        <dbReference type="Proteomes" id="UP000439780"/>
    </source>
</evidence>
<dbReference type="Pfam" id="PF01523">
    <property type="entry name" value="PmbA_TldD_1st"/>
    <property type="match status" value="1"/>
</dbReference>
<evidence type="ECO:0000313" key="5">
    <source>
        <dbReference type="EMBL" id="MXP28311.1"/>
    </source>
</evidence>
<dbReference type="Pfam" id="PF19289">
    <property type="entry name" value="PmbA_TldD_3rd"/>
    <property type="match status" value="1"/>
</dbReference>
<dbReference type="AlphaFoldDB" id="A0A845AH94"/>
<feature type="domain" description="Metalloprotease TldD/E N-terminal" evidence="2">
    <location>
        <begin position="27"/>
        <end position="90"/>
    </location>
</feature>
<dbReference type="InterPro" id="IPR035068">
    <property type="entry name" value="TldD/PmbA_N"/>
</dbReference>
<proteinExistence type="inferred from homology"/>
<dbReference type="PANTHER" id="PTHR43421:SF1">
    <property type="entry name" value="METALLOPROTEASE PMBA"/>
    <property type="match status" value="1"/>
</dbReference>
<dbReference type="InterPro" id="IPR045569">
    <property type="entry name" value="Metalloprtase-TldD/E_C"/>
</dbReference>
<dbReference type="RefSeq" id="WP_160752598.1">
    <property type="nucleotide sequence ID" value="NZ_WTYA01000003.1"/>
</dbReference>
<dbReference type="GO" id="GO:0008237">
    <property type="term" value="F:metallopeptidase activity"/>
    <property type="evidence" value="ECO:0007669"/>
    <property type="project" value="InterPro"/>
</dbReference>
<accession>A0A845AH94</accession>
<dbReference type="EMBL" id="WTYA01000003">
    <property type="protein sequence ID" value="MXP28311.1"/>
    <property type="molecule type" value="Genomic_DNA"/>
</dbReference>
<dbReference type="InterPro" id="IPR047657">
    <property type="entry name" value="PmbA"/>
</dbReference>
<evidence type="ECO:0000259" key="4">
    <source>
        <dbReference type="Pfam" id="PF19290"/>
    </source>
</evidence>
<dbReference type="Gene3D" id="3.30.2290.10">
    <property type="entry name" value="PmbA/TldD superfamily"/>
    <property type="match status" value="1"/>
</dbReference>
<dbReference type="Pfam" id="PF19290">
    <property type="entry name" value="PmbA_TldD_2nd"/>
    <property type="match status" value="1"/>
</dbReference>
<feature type="domain" description="Metalloprotease TldD/E central" evidence="4">
    <location>
        <begin position="119"/>
        <end position="223"/>
    </location>
</feature>
<comment type="caution">
    <text evidence="5">The sequence shown here is derived from an EMBL/GenBank/DDBJ whole genome shotgun (WGS) entry which is preliminary data.</text>
</comment>
<dbReference type="InterPro" id="IPR002510">
    <property type="entry name" value="Metalloprtase-TldD/E_N"/>
</dbReference>
<dbReference type="InterPro" id="IPR045570">
    <property type="entry name" value="Metalloprtase-TldD/E_cen_dom"/>
</dbReference>
<comment type="similarity">
    <text evidence="1">Belongs to the peptidase U62 family.</text>
</comment>
<protein>
    <submittedName>
        <fullName evidence="5">TldD/PmbA family protein</fullName>
    </submittedName>
</protein>
<evidence type="ECO:0000259" key="3">
    <source>
        <dbReference type="Pfam" id="PF19289"/>
    </source>
</evidence>
<dbReference type="OrthoDB" id="9803618at2"/>
<dbReference type="GO" id="GO:0005829">
    <property type="term" value="C:cytosol"/>
    <property type="evidence" value="ECO:0007669"/>
    <property type="project" value="TreeGrafter"/>
</dbReference>
<evidence type="ECO:0000256" key="1">
    <source>
        <dbReference type="ARBA" id="ARBA00005836"/>
    </source>
</evidence>
<feature type="domain" description="Metalloprotease TldD/E C-terminal" evidence="3">
    <location>
        <begin position="231"/>
        <end position="447"/>
    </location>
</feature>
<dbReference type="InterPro" id="IPR036059">
    <property type="entry name" value="TldD/PmbA_sf"/>
</dbReference>
<dbReference type="SUPFAM" id="SSF111283">
    <property type="entry name" value="Putative modulator of DNA gyrase, PmbA/TldD"/>
    <property type="match status" value="1"/>
</dbReference>
<keyword evidence="6" id="KW-1185">Reference proteome</keyword>
<dbReference type="PANTHER" id="PTHR43421">
    <property type="entry name" value="METALLOPROTEASE PMBA"/>
    <property type="match status" value="1"/>
</dbReference>
<sequence length="448" mass="46617">MIDKTTALERCDDIVALARRLGADAADAVMRADSAEGVSIRLGKLEEVSRSESEAIGLRVFVGQRSASVSSSDFSNASLEALAEQAIAMARLAPEDRYAGLAPRDRLAKGPFPGLELIDPVEPSPDELREAALEVEEAARSVSGVTNSNGGEASFSQAVVAFVTSDGFARSYGGTGHSLGASVISGEGHAMQTDHCYRSTRHRADLPSAGEIGIKAGERAVARVGPVSMPSGPVPVVFDPRVGSGLIGHLLGGMSGAAVARKASFLLGHENERLFDPAIRIVEEPLRPRGHRSRPFDGEGLACAPRALVEDGHIFGWLTNSAAARQLDAPLTGHAGRGIGGAPGVQASNVHCEAGECSPDELMSDIIDGLYVTQLFGQGVNLVTGDYSRGASGFRIRNGAIAEPVAEITVAGNLIAMFGAMRAADDLEFLQSVNVPTLRIDGMTVAGS</sequence>
<name>A0A845AH94_9SPHN</name>
<evidence type="ECO:0000259" key="2">
    <source>
        <dbReference type="Pfam" id="PF01523"/>
    </source>
</evidence>